<dbReference type="PRINTS" id="PR00455">
    <property type="entry name" value="HTHTETR"/>
</dbReference>
<name>A0ABX5M095_9GAMM</name>
<evidence type="ECO:0000256" key="1">
    <source>
        <dbReference type="ARBA" id="ARBA00023125"/>
    </source>
</evidence>
<dbReference type="SUPFAM" id="SSF46689">
    <property type="entry name" value="Homeodomain-like"/>
    <property type="match status" value="1"/>
</dbReference>
<dbReference type="InterPro" id="IPR001647">
    <property type="entry name" value="HTH_TetR"/>
</dbReference>
<protein>
    <recommendedName>
        <fullName evidence="3">HTH tetR-type domain-containing protein</fullName>
    </recommendedName>
</protein>
<organism evidence="4 5">
    <name type="scientific">Pokkaliibacter plantistimulans</name>
    <dbReference type="NCBI Taxonomy" id="1635171"/>
    <lineage>
        <taxon>Bacteria</taxon>
        <taxon>Pseudomonadati</taxon>
        <taxon>Pseudomonadota</taxon>
        <taxon>Gammaproteobacteria</taxon>
        <taxon>Oceanospirillales</taxon>
        <taxon>Balneatrichaceae</taxon>
        <taxon>Pokkaliibacter</taxon>
    </lineage>
</organism>
<keyword evidence="5" id="KW-1185">Reference proteome</keyword>
<dbReference type="Gene3D" id="1.10.357.10">
    <property type="entry name" value="Tetracycline Repressor, domain 2"/>
    <property type="match status" value="1"/>
</dbReference>
<sequence length="205" mass="22365">MQEQAGRSARTRKRIHDAARRAFSERGTAAQIDDVVLIAGISRGTFYNYFHTIDELFQHVAAEMARDMGERVHSRLSGHDDAAVRISNGVRHFCLRAHQERDWGLFLAHFGLCTETLQLAIRETALLDIESGIAAGRFNLRQDQAMGALALLSGATLAAMKLITSGVETPLRAGENVSELTLRALGLSADEAAILACSPLIPLED</sequence>
<dbReference type="Pfam" id="PF21306">
    <property type="entry name" value="TetR_C_40"/>
    <property type="match status" value="1"/>
</dbReference>
<dbReference type="EMBL" id="LAPT01000021">
    <property type="protein sequence ID" value="PXF32336.1"/>
    <property type="molecule type" value="Genomic_DNA"/>
</dbReference>
<dbReference type="InterPro" id="IPR009057">
    <property type="entry name" value="Homeodomain-like_sf"/>
</dbReference>
<proteinExistence type="predicted"/>
<evidence type="ECO:0000259" key="3">
    <source>
        <dbReference type="PROSITE" id="PS50977"/>
    </source>
</evidence>
<dbReference type="InterPro" id="IPR049513">
    <property type="entry name" value="TetR_C_40"/>
</dbReference>
<dbReference type="Pfam" id="PF00440">
    <property type="entry name" value="TetR_N"/>
    <property type="match status" value="1"/>
</dbReference>
<feature type="domain" description="HTH tetR-type" evidence="3">
    <location>
        <begin position="9"/>
        <end position="68"/>
    </location>
</feature>
<evidence type="ECO:0000256" key="2">
    <source>
        <dbReference type="PROSITE-ProRule" id="PRU00335"/>
    </source>
</evidence>
<dbReference type="PROSITE" id="PS50977">
    <property type="entry name" value="HTH_TETR_2"/>
    <property type="match status" value="1"/>
</dbReference>
<accession>A0ABX5M095</accession>
<reference evidence="4 5" key="1">
    <citation type="submission" date="2015-03" db="EMBL/GenBank/DDBJ databases">
        <authorList>
            <person name="Krishnan R."/>
            <person name="Midha S."/>
            <person name="Patil P.B."/>
            <person name="Rameshkumar N."/>
        </authorList>
    </citation>
    <scope>NUCLEOTIDE SEQUENCE [LARGE SCALE GENOMIC DNA]</scope>
    <source>
        <strain evidence="4 5">L1E11</strain>
    </source>
</reference>
<feature type="DNA-binding region" description="H-T-H motif" evidence="2">
    <location>
        <begin position="31"/>
        <end position="50"/>
    </location>
</feature>
<keyword evidence="1 2" id="KW-0238">DNA-binding</keyword>
<evidence type="ECO:0000313" key="5">
    <source>
        <dbReference type="Proteomes" id="UP000248090"/>
    </source>
</evidence>
<comment type="caution">
    <text evidence="4">The sequence shown here is derived from an EMBL/GenBank/DDBJ whole genome shotgun (WGS) entry which is preliminary data.</text>
</comment>
<evidence type="ECO:0000313" key="4">
    <source>
        <dbReference type="EMBL" id="PXF32336.1"/>
    </source>
</evidence>
<dbReference type="Proteomes" id="UP000248090">
    <property type="component" value="Unassembled WGS sequence"/>
</dbReference>
<gene>
    <name evidence="4" type="ORF">WH50_05385</name>
</gene>